<evidence type="ECO:0000256" key="7">
    <source>
        <dbReference type="ARBA" id="ARBA00022829"/>
    </source>
</evidence>
<evidence type="ECO:0000256" key="6">
    <source>
        <dbReference type="ARBA" id="ARBA00022741"/>
    </source>
</evidence>
<evidence type="ECO:0000256" key="12">
    <source>
        <dbReference type="ARBA" id="ARBA00023306"/>
    </source>
</evidence>
<reference evidence="17 18" key="1">
    <citation type="journal article" date="2016" name="Nat. Commun.">
        <title>Thousands of microbial genomes shed light on interconnected biogeochemical processes in an aquifer system.</title>
        <authorList>
            <person name="Anantharaman K."/>
            <person name="Brown C.T."/>
            <person name="Hug L.A."/>
            <person name="Sharon I."/>
            <person name="Castelle C.J."/>
            <person name="Probst A.J."/>
            <person name="Thomas B.C."/>
            <person name="Singh A."/>
            <person name="Wilkins M.J."/>
            <person name="Karaoz U."/>
            <person name="Brodie E.L."/>
            <person name="Williams K.H."/>
            <person name="Hubbard S.S."/>
            <person name="Banfield J.F."/>
        </authorList>
    </citation>
    <scope>NUCLEOTIDE SEQUENCE [LARGE SCALE GENOMIC DNA]</scope>
</reference>
<evidence type="ECO:0000256" key="14">
    <source>
        <dbReference type="PROSITE-ProRule" id="PRU00289"/>
    </source>
</evidence>
<protein>
    <recommendedName>
        <fullName evidence="16">FtsK domain-containing protein</fullName>
    </recommendedName>
</protein>
<feature type="transmembrane region" description="Helical" evidence="15">
    <location>
        <begin position="68"/>
        <end position="89"/>
    </location>
</feature>
<gene>
    <name evidence="17" type="ORF">A2765_02745</name>
</gene>
<comment type="subunit">
    <text evidence="13">Homohexamer. Forms a ring that surrounds DNA.</text>
</comment>
<dbReference type="PANTHER" id="PTHR22683:SF41">
    <property type="entry name" value="DNA TRANSLOCASE FTSK"/>
    <property type="match status" value="1"/>
</dbReference>
<evidence type="ECO:0000256" key="9">
    <source>
        <dbReference type="ARBA" id="ARBA00022989"/>
    </source>
</evidence>
<evidence type="ECO:0000313" key="18">
    <source>
        <dbReference type="Proteomes" id="UP000176377"/>
    </source>
</evidence>
<dbReference type="SMART" id="SM00843">
    <property type="entry name" value="Ftsk_gamma"/>
    <property type="match status" value="1"/>
</dbReference>
<evidence type="ECO:0000256" key="13">
    <source>
        <dbReference type="ARBA" id="ARBA00025923"/>
    </source>
</evidence>
<keyword evidence="8 14" id="KW-0067">ATP-binding</keyword>
<dbReference type="InterPro" id="IPR002543">
    <property type="entry name" value="FtsK_dom"/>
</dbReference>
<dbReference type="EMBL" id="MFLA01000032">
    <property type="protein sequence ID" value="OGG58616.1"/>
    <property type="molecule type" value="Genomic_DNA"/>
</dbReference>
<evidence type="ECO:0000256" key="8">
    <source>
        <dbReference type="ARBA" id="ARBA00022840"/>
    </source>
</evidence>
<organism evidence="17 18">
    <name type="scientific">Candidatus Kaiserbacteria bacterium RIFCSPHIGHO2_01_FULL_56_24</name>
    <dbReference type="NCBI Taxonomy" id="1798487"/>
    <lineage>
        <taxon>Bacteria</taxon>
        <taxon>Candidatus Kaiseribacteriota</taxon>
    </lineage>
</organism>
<dbReference type="Gene3D" id="3.30.980.40">
    <property type="match status" value="1"/>
</dbReference>
<sequence>MAKKEREKRKSGKRARAEDTEASEFPISIEALRGVFAVLAVAIALFLALAAFQVGGAAGLFIYTNLTMLLGVGYMLLPFSLLLLSIALMRSFEKRFGAIEIVSVVIFLISALGMVALAFPERGGIIGAAIAKPLVAAVDTSATVIFLMAFLVASLILAFDIHLSVLVRSIRENFHARRDAFAGEGEEPEIAVRGLDENGTDEDMEEPIEEDGEPEIPEPQALKVQIADMNSESNGAGFPIIAASASVYTPPPLSLLGKNKGKPEVGDVKANMNIIRRTLQNFGIQVEMDEVSIGPTVTRYAMKPAEGVRLAKIIALQSNLELALAASPVRIEAPIPGKSLVGIEVPNISRTTLGLAPLFADSGFTQSDKPLILGLGRSITGAAHFADLARMPHLLVAGTTGAGKSVAIHDFIVSLLYRAGPERLRFIMVDPKRVELTMYNNIPHLLTPVITDAKKAILALKWLAKEMDRRYNVLEAERVRDITSYHENIVAPAVAKADAEKPMPEAMPYIVVIIDELADIMSAYPRELEAGIVRLAQMSRAVGIHLILSTQRPSVKVITGLIKANIPARVAFQVASQIDSRTILDTGGAEKLLGAGDMLFLSNDMSKPRRIQAPFISETEVKRVVSHVVRNNDAGPLDSVDFSEQRQNDSGSIFDSMADEEGDEKYVEAKQAVIEAGKASTSYLQRKLGVGYSRAAKLIDMLEERGVIGPGEGSKPREVIGAGNADELVASAETPEEDEFNERV</sequence>
<dbReference type="SMART" id="SM00382">
    <property type="entry name" value="AAA"/>
    <property type="match status" value="1"/>
</dbReference>
<dbReference type="InterPro" id="IPR041027">
    <property type="entry name" value="FtsK_alpha"/>
</dbReference>
<evidence type="ECO:0000313" key="17">
    <source>
        <dbReference type="EMBL" id="OGG58616.1"/>
    </source>
</evidence>
<dbReference type="InterPro" id="IPR036390">
    <property type="entry name" value="WH_DNA-bd_sf"/>
</dbReference>
<evidence type="ECO:0000256" key="5">
    <source>
        <dbReference type="ARBA" id="ARBA00022692"/>
    </source>
</evidence>
<dbReference type="Gene3D" id="1.10.10.10">
    <property type="entry name" value="Winged helix-like DNA-binding domain superfamily/Winged helix DNA-binding domain"/>
    <property type="match status" value="1"/>
</dbReference>
<feature type="transmembrane region" description="Helical" evidence="15">
    <location>
        <begin position="35"/>
        <end position="62"/>
    </location>
</feature>
<keyword evidence="10" id="KW-0238">DNA-binding</keyword>
<proteinExistence type="inferred from homology"/>
<evidence type="ECO:0000256" key="1">
    <source>
        <dbReference type="ARBA" id="ARBA00004651"/>
    </source>
</evidence>
<dbReference type="InterPro" id="IPR025199">
    <property type="entry name" value="FtsK_4TM"/>
</dbReference>
<dbReference type="PANTHER" id="PTHR22683">
    <property type="entry name" value="SPORULATION PROTEIN RELATED"/>
    <property type="match status" value="1"/>
</dbReference>
<keyword evidence="12" id="KW-0131">Cell cycle</keyword>
<evidence type="ECO:0000256" key="2">
    <source>
        <dbReference type="ARBA" id="ARBA00006474"/>
    </source>
</evidence>
<keyword evidence="3" id="KW-1003">Cell membrane</keyword>
<accession>A0A1F6DB28</accession>
<dbReference type="InterPro" id="IPR018541">
    <property type="entry name" value="Ftsk_gamma"/>
</dbReference>
<dbReference type="GO" id="GO:0007059">
    <property type="term" value="P:chromosome segregation"/>
    <property type="evidence" value="ECO:0007669"/>
    <property type="project" value="UniProtKB-KW"/>
</dbReference>
<evidence type="ECO:0000259" key="16">
    <source>
        <dbReference type="PROSITE" id="PS50901"/>
    </source>
</evidence>
<keyword evidence="6 14" id="KW-0547">Nucleotide-binding</keyword>
<dbReference type="GO" id="GO:0005886">
    <property type="term" value="C:plasma membrane"/>
    <property type="evidence" value="ECO:0007669"/>
    <property type="project" value="UniProtKB-SubCell"/>
</dbReference>
<dbReference type="SUPFAM" id="SSF46785">
    <property type="entry name" value="Winged helix' DNA-binding domain"/>
    <property type="match status" value="1"/>
</dbReference>
<dbReference type="Pfam" id="PF09397">
    <property type="entry name" value="FtsK_gamma"/>
    <property type="match status" value="1"/>
</dbReference>
<keyword evidence="5 15" id="KW-0812">Transmembrane</keyword>
<evidence type="ECO:0000256" key="3">
    <source>
        <dbReference type="ARBA" id="ARBA00022475"/>
    </source>
</evidence>
<comment type="subcellular location">
    <subcellularLocation>
        <location evidence="1">Cell membrane</location>
        <topology evidence="1">Multi-pass membrane protein</topology>
    </subcellularLocation>
</comment>
<evidence type="ECO:0000256" key="4">
    <source>
        <dbReference type="ARBA" id="ARBA00022618"/>
    </source>
</evidence>
<keyword evidence="4" id="KW-0132">Cell division</keyword>
<evidence type="ECO:0000256" key="15">
    <source>
        <dbReference type="SAM" id="Phobius"/>
    </source>
</evidence>
<dbReference type="InterPro" id="IPR003593">
    <property type="entry name" value="AAA+_ATPase"/>
</dbReference>
<dbReference type="SUPFAM" id="SSF52540">
    <property type="entry name" value="P-loop containing nucleoside triphosphate hydrolases"/>
    <property type="match status" value="1"/>
</dbReference>
<dbReference type="Gene3D" id="3.40.50.300">
    <property type="entry name" value="P-loop containing nucleotide triphosphate hydrolases"/>
    <property type="match status" value="1"/>
</dbReference>
<keyword evidence="11 15" id="KW-0472">Membrane</keyword>
<dbReference type="AlphaFoldDB" id="A0A1F6DB28"/>
<dbReference type="GO" id="GO:0005524">
    <property type="term" value="F:ATP binding"/>
    <property type="evidence" value="ECO:0007669"/>
    <property type="project" value="UniProtKB-UniRule"/>
</dbReference>
<name>A0A1F6DB28_9BACT</name>
<dbReference type="Pfam" id="PF01580">
    <property type="entry name" value="FtsK_SpoIIIE"/>
    <property type="match status" value="1"/>
</dbReference>
<dbReference type="InterPro" id="IPR036388">
    <property type="entry name" value="WH-like_DNA-bd_sf"/>
</dbReference>
<dbReference type="PROSITE" id="PS50901">
    <property type="entry name" value="FTSK"/>
    <property type="match status" value="1"/>
</dbReference>
<feature type="binding site" evidence="14">
    <location>
        <begin position="398"/>
        <end position="405"/>
    </location>
    <ligand>
        <name>ATP</name>
        <dbReference type="ChEBI" id="CHEBI:30616"/>
    </ligand>
</feature>
<dbReference type="Pfam" id="PF13491">
    <property type="entry name" value="FtsK_4TM"/>
    <property type="match status" value="1"/>
</dbReference>
<keyword evidence="9 15" id="KW-1133">Transmembrane helix</keyword>
<dbReference type="GO" id="GO:0003677">
    <property type="term" value="F:DNA binding"/>
    <property type="evidence" value="ECO:0007669"/>
    <property type="project" value="UniProtKB-KW"/>
</dbReference>
<comment type="similarity">
    <text evidence="2">Belongs to the FtsK/SpoIIIE/SftA family.</text>
</comment>
<keyword evidence="7" id="KW-0159">Chromosome partition</keyword>
<feature type="domain" description="FtsK" evidence="16">
    <location>
        <begin position="368"/>
        <end position="581"/>
    </location>
</feature>
<feature type="transmembrane region" description="Helical" evidence="15">
    <location>
        <begin position="140"/>
        <end position="167"/>
    </location>
</feature>
<dbReference type="GO" id="GO:0051301">
    <property type="term" value="P:cell division"/>
    <property type="evidence" value="ECO:0007669"/>
    <property type="project" value="UniProtKB-KW"/>
</dbReference>
<feature type="transmembrane region" description="Helical" evidence="15">
    <location>
        <begin position="101"/>
        <end position="120"/>
    </location>
</feature>
<comment type="caution">
    <text evidence="17">The sequence shown here is derived from an EMBL/GenBank/DDBJ whole genome shotgun (WGS) entry which is preliminary data.</text>
</comment>
<dbReference type="Pfam" id="PF17854">
    <property type="entry name" value="FtsK_alpha"/>
    <property type="match status" value="1"/>
</dbReference>
<dbReference type="InterPro" id="IPR027417">
    <property type="entry name" value="P-loop_NTPase"/>
</dbReference>
<evidence type="ECO:0000256" key="11">
    <source>
        <dbReference type="ARBA" id="ARBA00023136"/>
    </source>
</evidence>
<dbReference type="Proteomes" id="UP000176377">
    <property type="component" value="Unassembled WGS sequence"/>
</dbReference>
<dbReference type="InterPro" id="IPR050206">
    <property type="entry name" value="FtsK/SpoIIIE/SftA"/>
</dbReference>
<evidence type="ECO:0000256" key="10">
    <source>
        <dbReference type="ARBA" id="ARBA00023125"/>
    </source>
</evidence>